<dbReference type="Proteomes" id="UP000239273">
    <property type="component" value="Unassembled WGS sequence"/>
</dbReference>
<dbReference type="InterPro" id="IPR052159">
    <property type="entry name" value="Competence_DNA_uptake"/>
</dbReference>
<dbReference type="InterPro" id="IPR001279">
    <property type="entry name" value="Metallo-B-lactamas"/>
</dbReference>
<reference evidence="2" key="4">
    <citation type="submission" date="2023-01" db="EMBL/GenBank/DDBJ databases">
        <title>Draft genome sequence of Aliivibrio sifiae strain NBRC 105001.</title>
        <authorList>
            <person name="Sun Q."/>
            <person name="Mori K."/>
        </authorList>
    </citation>
    <scope>NUCLEOTIDE SEQUENCE</scope>
    <source>
        <strain evidence="2">NBRC 105001</strain>
    </source>
</reference>
<keyword evidence="5" id="KW-1185">Reference proteome</keyword>
<evidence type="ECO:0000313" key="2">
    <source>
        <dbReference type="EMBL" id="GLR75961.1"/>
    </source>
</evidence>
<dbReference type="Pfam" id="PF00753">
    <property type="entry name" value="Lactamase_B"/>
    <property type="match status" value="1"/>
</dbReference>
<dbReference type="GO" id="GO:0016787">
    <property type="term" value="F:hydrolase activity"/>
    <property type="evidence" value="ECO:0007669"/>
    <property type="project" value="UniProtKB-KW"/>
</dbReference>
<dbReference type="EMBL" id="BSOU01000007">
    <property type="protein sequence ID" value="GLR75961.1"/>
    <property type="molecule type" value="Genomic_DNA"/>
</dbReference>
<dbReference type="Proteomes" id="UP001156660">
    <property type="component" value="Unassembled WGS sequence"/>
</dbReference>
<feature type="domain" description="Metallo-beta-lactamase" evidence="1">
    <location>
        <begin position="9"/>
        <end position="76"/>
    </location>
</feature>
<keyword evidence="2" id="KW-0378">Hydrolase</keyword>
<evidence type="ECO:0000259" key="1">
    <source>
        <dbReference type="Pfam" id="PF00753"/>
    </source>
</evidence>
<dbReference type="Gene3D" id="3.60.15.10">
    <property type="entry name" value="Ribonuclease Z/Hydroxyacylglutathione hydrolase-like"/>
    <property type="match status" value="1"/>
</dbReference>
<dbReference type="PANTHER" id="PTHR30619">
    <property type="entry name" value="DNA INTERNALIZATION/COMPETENCE PROTEIN COMEC/REC2"/>
    <property type="match status" value="1"/>
</dbReference>
<dbReference type="InterPro" id="IPR036866">
    <property type="entry name" value="RibonucZ/Hydroxyglut_hydro"/>
</dbReference>
<evidence type="ECO:0000313" key="4">
    <source>
        <dbReference type="Proteomes" id="UP000239273"/>
    </source>
</evidence>
<name>A0A2S7XHE1_9GAMM</name>
<comment type="caution">
    <text evidence="3">The sequence shown here is derived from an EMBL/GenBank/DDBJ whole genome shotgun (WGS) entry which is preliminary data.</text>
</comment>
<dbReference type="PANTHER" id="PTHR30619:SF1">
    <property type="entry name" value="RECOMBINATION PROTEIN 2"/>
    <property type="match status" value="1"/>
</dbReference>
<reference evidence="2" key="1">
    <citation type="journal article" date="2014" name="Int. J. Syst. Evol. Microbiol.">
        <title>Complete genome of a new Firmicutes species belonging to the dominant human colonic microbiota ('Ruminococcus bicirculans') reveals two chromosomes and a selective capacity to utilize plant glucans.</title>
        <authorList>
            <consortium name="NISC Comparative Sequencing Program"/>
            <person name="Wegmann U."/>
            <person name="Louis P."/>
            <person name="Goesmann A."/>
            <person name="Henrissat B."/>
            <person name="Duncan S.H."/>
            <person name="Flint H.J."/>
        </authorList>
    </citation>
    <scope>NUCLEOTIDE SEQUENCE</scope>
    <source>
        <strain evidence="2">NBRC 105001</strain>
    </source>
</reference>
<organism evidence="3 4">
    <name type="scientific">Aliivibrio sifiae</name>
    <dbReference type="NCBI Taxonomy" id="566293"/>
    <lineage>
        <taxon>Bacteria</taxon>
        <taxon>Pseudomonadati</taxon>
        <taxon>Pseudomonadota</taxon>
        <taxon>Gammaproteobacteria</taxon>
        <taxon>Vibrionales</taxon>
        <taxon>Vibrionaceae</taxon>
        <taxon>Aliivibrio</taxon>
    </lineage>
</organism>
<protein>
    <submittedName>
        <fullName evidence="2">MBL fold hydrolase</fullName>
    </submittedName>
</protein>
<accession>A0A2S7XHE1</accession>
<dbReference type="RefSeq" id="WP_105062921.1">
    <property type="nucleotide sequence ID" value="NZ_BSOU01000007.1"/>
</dbReference>
<dbReference type="EMBL" id="MSCP01000001">
    <property type="protein sequence ID" value="PQJ93125.1"/>
    <property type="molecule type" value="Genomic_DNA"/>
</dbReference>
<reference evidence="5" key="3">
    <citation type="journal article" date="2019" name="Int. J. Syst. Evol. Microbiol.">
        <title>The Global Catalogue of Microorganisms (GCM) 10K type strain sequencing project: providing services to taxonomists for standard genome sequencing and annotation.</title>
        <authorList>
            <consortium name="The Broad Institute Genomics Platform"/>
            <consortium name="The Broad Institute Genome Sequencing Center for Infectious Disease"/>
            <person name="Wu L."/>
            <person name="Ma J."/>
        </authorList>
    </citation>
    <scope>NUCLEOTIDE SEQUENCE [LARGE SCALE GENOMIC DNA]</scope>
    <source>
        <strain evidence="5">NBRC 105001</strain>
    </source>
</reference>
<dbReference type="AlphaFoldDB" id="A0A2S7XHE1"/>
<dbReference type="OrthoDB" id="418728at2"/>
<sequence length="327" mass="36939">MLYIDILDAGHGDCLLVSCGDLKILIDSGPQKFVIRNRVANKLKELLNGSSVDVAFVTHNDDDHIGGYKEFIKKGIIINCFVFNSLELLGKVISVKTKKISFKQDINLKKNLDDEGIKVITLTKEDKHLHIGNVKITPLTPSIDTLSLLDNKFNKDKIKKISALKNSEDSLSECFNIINLKCDKFKKDLSITNKSSISFIIEYENTKALFLGDSHEKDIVDSLLDINENDRVFNVVKLSHHGSKKNTSLKLLKIIGITDYIICADKSKNNHPNNITLARILKFNNNPTIHMSSNDVRVRELFEQCHDLNFKVNVTYSDNGVNTVFYE</sequence>
<gene>
    <name evidence="3" type="ORF">BTO23_03250</name>
    <name evidence="2" type="ORF">GCM10007855_28350</name>
</gene>
<reference evidence="3 4" key="2">
    <citation type="submission" date="2016-12" db="EMBL/GenBank/DDBJ databases">
        <title>Diversity of luminous bacteria.</title>
        <authorList>
            <person name="Yoshizawa S."/>
            <person name="Kogure K."/>
        </authorList>
    </citation>
    <scope>NUCLEOTIDE SEQUENCE [LARGE SCALE GENOMIC DNA]</scope>
    <source>
        <strain evidence="3 4">NBRC 105001</strain>
    </source>
</reference>
<proteinExistence type="predicted"/>
<evidence type="ECO:0000313" key="3">
    <source>
        <dbReference type="EMBL" id="PQJ93125.1"/>
    </source>
</evidence>
<evidence type="ECO:0000313" key="5">
    <source>
        <dbReference type="Proteomes" id="UP001156660"/>
    </source>
</evidence>
<dbReference type="SUPFAM" id="SSF56281">
    <property type="entry name" value="Metallo-hydrolase/oxidoreductase"/>
    <property type="match status" value="1"/>
</dbReference>